<dbReference type="PANTHER" id="PTHR12045:SF3">
    <property type="entry name" value="INACTIVE ALLANTOICASE-RELATED"/>
    <property type="match status" value="1"/>
</dbReference>
<comment type="catalytic activity">
    <reaction evidence="2">
        <text>allantoate + H2O = (S)-ureidoglycolate + urea</text>
        <dbReference type="Rhea" id="RHEA:11016"/>
        <dbReference type="ChEBI" id="CHEBI:15377"/>
        <dbReference type="ChEBI" id="CHEBI:16199"/>
        <dbReference type="ChEBI" id="CHEBI:17536"/>
        <dbReference type="ChEBI" id="CHEBI:57296"/>
        <dbReference type="EC" id="3.5.3.4"/>
    </reaction>
</comment>
<sequence>MDTALPDLAARNLGGSVLAANDEFFAEKENLIKPGPPVFRPHTFTPKGQEYDGWETRRRRGVPGEDWVIVRLGVPGIPRAIVVDTSFFKGNYPEQATVHGAALTGYPTEAELDAADWVELVPRSPLQGHTQNEFAVRTSLRITHIRLTIHPDGGVARLRVHGEPLPDPRDLVGVPLDLAATASGGRAVQASDGFFSPPDNMLQPGESKYMSDGWETARRRGDGNDWAVLRLTAEAIPRVIEVSTLHYKGNSPGAVTLSGRTADGDWAPLLPRTALLPDTGHRFRVPEPRPVTEIRLDIHPDGGVGRLRVYGPLTTAGRHDLALRWFNALSGAQAKAVLQAHGLSENDSIALLHVRPATQLPAVLRELGRDTFPSPE</sequence>
<evidence type="ECO:0000313" key="4">
    <source>
        <dbReference type="EMBL" id="MBB4681632.1"/>
    </source>
</evidence>
<evidence type="ECO:0000256" key="2">
    <source>
        <dbReference type="HAMAP-Rule" id="MF_00813"/>
    </source>
</evidence>
<dbReference type="RefSeq" id="WP_185008348.1">
    <property type="nucleotide sequence ID" value="NZ_BAAAUI010000014.1"/>
</dbReference>
<protein>
    <recommendedName>
        <fullName evidence="2">Probable allantoicase</fullName>
        <ecNumber evidence="2">3.5.3.4</ecNumber>
    </recommendedName>
    <alternativeName>
        <fullName evidence="2">Allantoate amidinohydrolase</fullName>
    </alternativeName>
</protein>
<dbReference type="InterPro" id="IPR008979">
    <property type="entry name" value="Galactose-bd-like_sf"/>
</dbReference>
<dbReference type="NCBIfam" id="TIGR02961">
    <property type="entry name" value="allantoicase"/>
    <property type="match status" value="1"/>
</dbReference>
<keyword evidence="2" id="KW-0659">Purine metabolism</keyword>
<name>A0A7W7CIJ3_9PSEU</name>
<dbReference type="GO" id="GO:0006144">
    <property type="term" value="P:purine nucleobase metabolic process"/>
    <property type="evidence" value="ECO:0007669"/>
    <property type="project" value="UniProtKB-KW"/>
</dbReference>
<reference evidence="4 5" key="1">
    <citation type="submission" date="2020-08" db="EMBL/GenBank/DDBJ databases">
        <title>Sequencing the genomes of 1000 actinobacteria strains.</title>
        <authorList>
            <person name="Klenk H.-P."/>
        </authorList>
    </citation>
    <scope>NUCLEOTIDE SEQUENCE [LARGE SCALE GENOMIC DNA]</scope>
    <source>
        <strain evidence="4 5">DSM 44230</strain>
    </source>
</reference>
<dbReference type="UniPathway" id="UPA00395">
    <property type="reaction ID" value="UER00654"/>
</dbReference>
<dbReference type="AlphaFoldDB" id="A0A7W7CIJ3"/>
<feature type="domain" description="Allantoicase" evidence="3">
    <location>
        <begin position="184"/>
        <end position="312"/>
    </location>
</feature>
<feature type="domain" description="Allantoicase" evidence="3">
    <location>
        <begin position="14"/>
        <end position="164"/>
    </location>
</feature>
<evidence type="ECO:0000259" key="3">
    <source>
        <dbReference type="Pfam" id="PF03561"/>
    </source>
</evidence>
<comment type="pathway">
    <text evidence="2">Nitrogen metabolism; (S)-allantoin degradation; (S)-ureidoglycolate from allantoate (aminidohydrolase route): step 1/1.</text>
</comment>
<dbReference type="Gene3D" id="2.60.120.260">
    <property type="entry name" value="Galactose-binding domain-like"/>
    <property type="match status" value="2"/>
</dbReference>
<comment type="similarity">
    <text evidence="1 2">Belongs to the allantoicase family.</text>
</comment>
<dbReference type="GO" id="GO:0004037">
    <property type="term" value="F:allantoicase activity"/>
    <property type="evidence" value="ECO:0007669"/>
    <property type="project" value="UniProtKB-UniRule"/>
</dbReference>
<dbReference type="PANTHER" id="PTHR12045">
    <property type="entry name" value="ALLANTOICASE"/>
    <property type="match status" value="1"/>
</dbReference>
<dbReference type="Proteomes" id="UP000533598">
    <property type="component" value="Unassembled WGS sequence"/>
</dbReference>
<dbReference type="HAMAP" id="MF_00813">
    <property type="entry name" value="Allantoicase"/>
    <property type="match status" value="1"/>
</dbReference>
<dbReference type="PIRSF" id="PIRSF016516">
    <property type="entry name" value="Allantoicase"/>
    <property type="match status" value="1"/>
</dbReference>
<keyword evidence="2 4" id="KW-0378">Hydrolase</keyword>
<evidence type="ECO:0000256" key="1">
    <source>
        <dbReference type="ARBA" id="ARBA00009242"/>
    </source>
</evidence>
<dbReference type="EC" id="3.5.3.4" evidence="2"/>
<dbReference type="InterPro" id="IPR005164">
    <property type="entry name" value="Allantoicase"/>
</dbReference>
<dbReference type="SUPFAM" id="SSF49785">
    <property type="entry name" value="Galactose-binding domain-like"/>
    <property type="match status" value="2"/>
</dbReference>
<comment type="caution">
    <text evidence="4">The sequence shown here is derived from an EMBL/GenBank/DDBJ whole genome shotgun (WGS) entry which is preliminary data.</text>
</comment>
<organism evidence="4 5">
    <name type="scientific">Crossiella cryophila</name>
    <dbReference type="NCBI Taxonomy" id="43355"/>
    <lineage>
        <taxon>Bacteria</taxon>
        <taxon>Bacillati</taxon>
        <taxon>Actinomycetota</taxon>
        <taxon>Actinomycetes</taxon>
        <taxon>Pseudonocardiales</taxon>
        <taxon>Pseudonocardiaceae</taxon>
        <taxon>Crossiella</taxon>
    </lineage>
</organism>
<keyword evidence="5" id="KW-1185">Reference proteome</keyword>
<dbReference type="GO" id="GO:0000256">
    <property type="term" value="P:allantoin catabolic process"/>
    <property type="evidence" value="ECO:0007669"/>
    <property type="project" value="UniProtKB-UniRule"/>
</dbReference>
<dbReference type="Pfam" id="PF03561">
    <property type="entry name" value="Allantoicase"/>
    <property type="match status" value="2"/>
</dbReference>
<dbReference type="InterPro" id="IPR015908">
    <property type="entry name" value="Allantoicase_dom"/>
</dbReference>
<dbReference type="EMBL" id="JACHMH010000001">
    <property type="protein sequence ID" value="MBB4681632.1"/>
    <property type="molecule type" value="Genomic_DNA"/>
</dbReference>
<proteinExistence type="inferred from homology"/>
<accession>A0A7W7CIJ3</accession>
<evidence type="ECO:0000313" key="5">
    <source>
        <dbReference type="Proteomes" id="UP000533598"/>
    </source>
</evidence>
<gene>
    <name evidence="2" type="primary">alc</name>
    <name evidence="4" type="ORF">HNR67_007750</name>
</gene>